<feature type="transmembrane region" description="Helical" evidence="7">
    <location>
        <begin position="225"/>
        <end position="247"/>
    </location>
</feature>
<feature type="transmembrane region" description="Helical" evidence="7">
    <location>
        <begin position="421"/>
        <end position="442"/>
    </location>
</feature>
<dbReference type="Proteomes" id="UP000664169">
    <property type="component" value="Unassembled WGS sequence"/>
</dbReference>
<dbReference type="OrthoDB" id="2962993at2759"/>
<organism evidence="9 10">
    <name type="scientific">Gomphillus americanus</name>
    <dbReference type="NCBI Taxonomy" id="1940652"/>
    <lineage>
        <taxon>Eukaryota</taxon>
        <taxon>Fungi</taxon>
        <taxon>Dikarya</taxon>
        <taxon>Ascomycota</taxon>
        <taxon>Pezizomycotina</taxon>
        <taxon>Lecanoromycetes</taxon>
        <taxon>OSLEUM clade</taxon>
        <taxon>Ostropomycetidae</taxon>
        <taxon>Ostropales</taxon>
        <taxon>Graphidaceae</taxon>
        <taxon>Gomphilloideae</taxon>
        <taxon>Gomphillus</taxon>
    </lineage>
</organism>
<feature type="transmembrane region" description="Helical" evidence="7">
    <location>
        <begin position="192"/>
        <end position="213"/>
    </location>
</feature>
<dbReference type="FunFam" id="1.20.1250.20:FF:000034">
    <property type="entry name" value="MFS general substrate transporter"/>
    <property type="match status" value="1"/>
</dbReference>
<feature type="transmembrane region" description="Helical" evidence="7">
    <location>
        <begin position="62"/>
        <end position="79"/>
    </location>
</feature>
<feature type="transmembrane region" description="Helical" evidence="7">
    <location>
        <begin position="103"/>
        <end position="125"/>
    </location>
</feature>
<dbReference type="EMBL" id="CAJPDQ010000006">
    <property type="protein sequence ID" value="CAF9911032.1"/>
    <property type="molecule type" value="Genomic_DNA"/>
</dbReference>
<dbReference type="GO" id="GO:0016020">
    <property type="term" value="C:membrane"/>
    <property type="evidence" value="ECO:0007669"/>
    <property type="project" value="UniProtKB-SubCell"/>
</dbReference>
<evidence type="ECO:0000256" key="2">
    <source>
        <dbReference type="ARBA" id="ARBA00022448"/>
    </source>
</evidence>
<keyword evidence="4 7" id="KW-1133">Transmembrane helix</keyword>
<reference evidence="9" key="1">
    <citation type="submission" date="2021-03" db="EMBL/GenBank/DDBJ databases">
        <authorList>
            <person name="Tagirdzhanova G."/>
        </authorList>
    </citation>
    <scope>NUCLEOTIDE SEQUENCE</scope>
</reference>
<proteinExistence type="predicted"/>
<feature type="transmembrane region" description="Helical" evidence="7">
    <location>
        <begin position="388"/>
        <end position="409"/>
    </location>
</feature>
<dbReference type="AlphaFoldDB" id="A0A8H3I170"/>
<keyword evidence="10" id="KW-1185">Reference proteome</keyword>
<comment type="subcellular location">
    <subcellularLocation>
        <location evidence="1">Membrane</location>
        <topology evidence="1">Multi-pass membrane protein</topology>
    </subcellularLocation>
</comment>
<dbReference type="PROSITE" id="PS50850">
    <property type="entry name" value="MFS"/>
    <property type="match status" value="1"/>
</dbReference>
<dbReference type="PANTHER" id="PTHR43791:SF22">
    <property type="entry name" value="TRANSPORTER, PUTATIVE (AFU_ORTHOLOGUE AFUA_6G11320)-RELATED"/>
    <property type="match status" value="1"/>
</dbReference>
<feature type="transmembrane region" description="Helical" evidence="7">
    <location>
        <begin position="157"/>
        <end position="180"/>
    </location>
</feature>
<evidence type="ECO:0000256" key="6">
    <source>
        <dbReference type="SAM" id="MobiDB-lite"/>
    </source>
</evidence>
<dbReference type="InterPro" id="IPR020846">
    <property type="entry name" value="MFS_dom"/>
</dbReference>
<keyword evidence="2" id="KW-0813">Transport</keyword>
<dbReference type="Gene3D" id="1.20.1250.20">
    <property type="entry name" value="MFS general substrate transporter like domains"/>
    <property type="match status" value="2"/>
</dbReference>
<dbReference type="InterPro" id="IPR036259">
    <property type="entry name" value="MFS_trans_sf"/>
</dbReference>
<keyword evidence="5 7" id="KW-0472">Membrane</keyword>
<accession>A0A8H3I170</accession>
<evidence type="ECO:0000256" key="4">
    <source>
        <dbReference type="ARBA" id="ARBA00022989"/>
    </source>
</evidence>
<sequence>MATIYSTDKAQEYDKEIALPSNVSSPRETPPVYSKDQEKLGDTIGEAPFYTPAEEKRLVRKLDLYLLPPLTLLYLLSFLDRSNVANARIEGLVTDLSISPDQYLTGLTLYFIGYVLFEVPCNIVLKKTSPKAWLPTLTLVWGIVATLLGVTQNLAGFWAARFFLGVAESGLFPGIVFYFSMWYKRSEQHFRVALFFSAAALAGAFGGILAYGIGFMKGVGGLNGWRWIFILEGLFTIVIAATAYAFIPNYPQTAKFLTSQERTQVLHRLSKSSDAAAEEGFNWAGVGAALKDPKCWLYGFVFHTLSLPLYTLSLFLPTIILELGYTAAQAQLLTVPPYAVATFLTILGAIFSQRFKRRAPFIIGPSLLAVVGYIVLLTVPSATSPGGAYVGTILAAAGIYPACAIALSWPANNVSGQSKRATACAMQISIGNCGAIIGTQLYRSSWAPRFFVGHGVACAYLLGNICVVSLLWWVLKRENEQKDAILAERGENTADHTDAIREGEVGVRDVEAWRGDESVHWRFQT</sequence>
<dbReference type="InterPro" id="IPR011701">
    <property type="entry name" value="MFS"/>
</dbReference>
<comment type="caution">
    <text evidence="9">The sequence shown here is derived from an EMBL/GenBank/DDBJ whole genome shotgun (WGS) entry which is preliminary data.</text>
</comment>
<feature type="transmembrane region" description="Helical" evidence="7">
    <location>
        <begin position="296"/>
        <end position="320"/>
    </location>
</feature>
<feature type="region of interest" description="Disordered" evidence="6">
    <location>
        <begin position="16"/>
        <end position="36"/>
    </location>
</feature>
<dbReference type="GO" id="GO:0022857">
    <property type="term" value="F:transmembrane transporter activity"/>
    <property type="evidence" value="ECO:0007669"/>
    <property type="project" value="InterPro"/>
</dbReference>
<dbReference type="PANTHER" id="PTHR43791">
    <property type="entry name" value="PERMEASE-RELATED"/>
    <property type="match status" value="1"/>
</dbReference>
<feature type="transmembrane region" description="Helical" evidence="7">
    <location>
        <begin position="454"/>
        <end position="475"/>
    </location>
</feature>
<evidence type="ECO:0000256" key="7">
    <source>
        <dbReference type="SAM" id="Phobius"/>
    </source>
</evidence>
<name>A0A8H3I170_9LECA</name>
<protein>
    <recommendedName>
        <fullName evidence="8">Major facilitator superfamily (MFS) profile domain-containing protein</fullName>
    </recommendedName>
</protein>
<evidence type="ECO:0000256" key="3">
    <source>
        <dbReference type="ARBA" id="ARBA00022692"/>
    </source>
</evidence>
<keyword evidence="3 7" id="KW-0812">Transmembrane</keyword>
<evidence type="ECO:0000313" key="9">
    <source>
        <dbReference type="EMBL" id="CAF9911032.1"/>
    </source>
</evidence>
<dbReference type="Pfam" id="PF07690">
    <property type="entry name" value="MFS_1"/>
    <property type="match status" value="1"/>
</dbReference>
<feature type="transmembrane region" description="Helical" evidence="7">
    <location>
        <begin position="332"/>
        <end position="352"/>
    </location>
</feature>
<gene>
    <name evidence="9" type="ORF">GOMPHAMPRED_007278</name>
</gene>
<feature type="domain" description="Major facilitator superfamily (MFS) profile" evidence="8">
    <location>
        <begin position="66"/>
        <end position="481"/>
    </location>
</feature>
<evidence type="ECO:0000256" key="5">
    <source>
        <dbReference type="ARBA" id="ARBA00023136"/>
    </source>
</evidence>
<evidence type="ECO:0000313" key="10">
    <source>
        <dbReference type="Proteomes" id="UP000664169"/>
    </source>
</evidence>
<feature type="transmembrane region" description="Helical" evidence="7">
    <location>
        <begin position="359"/>
        <end position="382"/>
    </location>
</feature>
<dbReference type="SUPFAM" id="SSF103473">
    <property type="entry name" value="MFS general substrate transporter"/>
    <property type="match status" value="1"/>
</dbReference>
<dbReference type="FunFam" id="1.20.1250.20:FF:000068">
    <property type="entry name" value="MFS general substrate transporter"/>
    <property type="match status" value="1"/>
</dbReference>
<evidence type="ECO:0000259" key="8">
    <source>
        <dbReference type="PROSITE" id="PS50850"/>
    </source>
</evidence>
<evidence type="ECO:0000256" key="1">
    <source>
        <dbReference type="ARBA" id="ARBA00004141"/>
    </source>
</evidence>
<feature type="transmembrane region" description="Helical" evidence="7">
    <location>
        <begin position="132"/>
        <end position="151"/>
    </location>
</feature>